<evidence type="ECO:0000313" key="4">
    <source>
        <dbReference type="EMBL" id="KAF5737283.1"/>
    </source>
</evidence>
<keyword evidence="2" id="KW-1133">Transmembrane helix</keyword>
<dbReference type="FunCoup" id="A0A7J7CT62">
    <property type="interactions" value="3"/>
</dbReference>
<comment type="caution">
    <text evidence="2">Lacks conserved residue(s) required for the propagation of feature annotation.</text>
</comment>
<reference evidence="4 5" key="1">
    <citation type="journal article" date="2020" name="Nat. Commun.">
        <title>Genome of Tripterygium wilfordii and identification of cytochrome P450 involved in triptolide biosynthesis.</title>
        <authorList>
            <person name="Tu L."/>
            <person name="Su P."/>
            <person name="Zhang Z."/>
            <person name="Gao L."/>
            <person name="Wang J."/>
            <person name="Hu T."/>
            <person name="Zhou J."/>
            <person name="Zhang Y."/>
            <person name="Zhao Y."/>
            <person name="Liu Y."/>
            <person name="Song Y."/>
            <person name="Tong Y."/>
            <person name="Lu Y."/>
            <person name="Yang J."/>
            <person name="Xu C."/>
            <person name="Jia M."/>
            <person name="Peters R.J."/>
            <person name="Huang L."/>
            <person name="Gao W."/>
        </authorList>
    </citation>
    <scope>NUCLEOTIDE SEQUENCE [LARGE SCALE GENOMIC DNA]</scope>
    <source>
        <strain evidence="5">cv. XIE 37</strain>
        <tissue evidence="4">Leaf</tissue>
    </source>
</reference>
<evidence type="ECO:0000313" key="5">
    <source>
        <dbReference type="Proteomes" id="UP000593562"/>
    </source>
</evidence>
<dbReference type="CDD" id="cd13132">
    <property type="entry name" value="MATE_eukaryotic"/>
    <property type="match status" value="1"/>
</dbReference>
<dbReference type="InParanoid" id="A0A7J7CT62"/>
<feature type="transmembrane region" description="Helical" evidence="2">
    <location>
        <begin position="717"/>
        <end position="738"/>
    </location>
</feature>
<feature type="transmembrane region" description="Helical" evidence="2">
    <location>
        <begin position="534"/>
        <end position="558"/>
    </location>
</feature>
<comment type="similarity">
    <text evidence="1 2">Belongs to the multi antimicrobial extrusion (MATE) (TC 2.A.66.1) family.</text>
</comment>
<feature type="transmembrane region" description="Helical" evidence="2">
    <location>
        <begin position="174"/>
        <end position="194"/>
    </location>
</feature>
<dbReference type="InterPro" id="IPR045069">
    <property type="entry name" value="MATE_euk"/>
</dbReference>
<feature type="transmembrane region" description="Helical" evidence="2">
    <location>
        <begin position="460"/>
        <end position="482"/>
    </location>
</feature>
<proteinExistence type="inferred from homology"/>
<dbReference type="Pfam" id="PF01554">
    <property type="entry name" value="MatE"/>
    <property type="match status" value="2"/>
</dbReference>
<evidence type="ECO:0000256" key="2">
    <source>
        <dbReference type="RuleBase" id="RU004914"/>
    </source>
</evidence>
<evidence type="ECO:0000256" key="1">
    <source>
        <dbReference type="ARBA" id="ARBA00010199"/>
    </source>
</evidence>
<feature type="transmembrane region" description="Helical" evidence="2">
    <location>
        <begin position="393"/>
        <end position="414"/>
    </location>
</feature>
<organism evidence="4 5">
    <name type="scientific">Tripterygium wilfordii</name>
    <name type="common">Thunder God vine</name>
    <dbReference type="NCBI Taxonomy" id="458696"/>
    <lineage>
        <taxon>Eukaryota</taxon>
        <taxon>Viridiplantae</taxon>
        <taxon>Streptophyta</taxon>
        <taxon>Embryophyta</taxon>
        <taxon>Tracheophyta</taxon>
        <taxon>Spermatophyta</taxon>
        <taxon>Magnoliopsida</taxon>
        <taxon>eudicotyledons</taxon>
        <taxon>Gunneridae</taxon>
        <taxon>Pentapetalae</taxon>
        <taxon>rosids</taxon>
        <taxon>fabids</taxon>
        <taxon>Celastrales</taxon>
        <taxon>Celastraceae</taxon>
        <taxon>Tripterygium</taxon>
    </lineage>
</organism>
<feature type="transmembrane region" description="Helical" evidence="2">
    <location>
        <begin position="691"/>
        <end position="711"/>
    </location>
</feature>
<dbReference type="EMBL" id="JAAARO010000013">
    <property type="protein sequence ID" value="KAF5737283.1"/>
    <property type="molecule type" value="Genomic_DNA"/>
</dbReference>
<comment type="caution">
    <text evidence="4">The sequence shown here is derived from an EMBL/GenBank/DDBJ whole genome shotgun (WGS) entry which is preliminary data.</text>
</comment>
<name>A0A7J7CT62_TRIWF</name>
<feature type="transmembrane region" description="Helical" evidence="2">
    <location>
        <begin position="612"/>
        <end position="637"/>
    </location>
</feature>
<feature type="chain" id="PRO_5029524070" description="Protein DETOXIFICATION" evidence="3">
    <location>
        <begin position="28"/>
        <end position="770"/>
    </location>
</feature>
<dbReference type="GO" id="GO:0042910">
    <property type="term" value="F:xenobiotic transmembrane transporter activity"/>
    <property type="evidence" value="ECO:0007669"/>
    <property type="project" value="InterPro"/>
</dbReference>
<dbReference type="AlphaFoldDB" id="A0A7J7CT62"/>
<keyword evidence="5" id="KW-1185">Reference proteome</keyword>
<keyword evidence="2" id="KW-0812">Transmembrane</keyword>
<dbReference type="GO" id="GO:0016020">
    <property type="term" value="C:membrane"/>
    <property type="evidence" value="ECO:0007669"/>
    <property type="project" value="InterPro"/>
</dbReference>
<keyword evidence="2" id="KW-0472">Membrane</keyword>
<gene>
    <name evidence="4" type="ORF">HS088_TW13G00162</name>
</gene>
<accession>A0A7J7CT62</accession>
<dbReference type="GO" id="GO:1990961">
    <property type="term" value="P:xenobiotic detoxification by transmembrane export across the plasma membrane"/>
    <property type="evidence" value="ECO:0007669"/>
    <property type="project" value="InterPro"/>
</dbReference>
<sequence length="770" mass="84415">MAATGGRGVASILSVVLLLSISSISRAYRPGDLVPMSRKGQYHSSRTVWHDMIGKHCPMFAVNREVLIPIPKPTGYTGADPYKISFQVGREKFFIPWLLVINRKSPEVPMIDVQLRYSGGDLHGVTAKVMDMPHQYVEIHPDIRKQFWDAQHWPKHVLVRYTWKEQSEIDLTSGFYVLFGSGLVMSFILSIYILQSSRDKLARFVRETVAESSMPDGGVAKGNEIERRGDIDRSYTTHGSESSYYPIAYSTESQSLSWINMCPATITGNKSQDIEEAMRPKGDGVFVPLLSSSVDNDRIPRKLPLSEIGAEVMSLGKIACPIVLTTLLIFSRSIISMLFLSHLGRVELAGGSLAIAFSNISGQSLIKGLVLGMDPICGQAYGAKRWSVLSQTYMKTTCLLFLVSIPMILLWLNIEPLFLFLGQDSDIVRIAKVYLAFSIPELLAQAVHNPLRTFLRIQGLSSALTVAAGCALVLHLPINYFFVIHLKLGAKGVALAMACNTINLNIGLLIYVLASKNSIKPWHGVTIASILQGWWPLLSLAVPSCLSVCLEWWWYEIIIFLCGLLENPEACLAAMGILIQSEGILYVFPYAISCSISTRISHALGANQPSRAKWSAIIGLAMAIGFGLTISVLLVALKSVWGKLYTNEQQVLDLVTAALPIIGFCEIGNSPQTAACGVLTGTARPKDGARINLCAFYIIGLPVSVLATFKFKFGFPGLWFGLLAAQFSCVCMMGYVLVHTDWRHQAKRADQLTLAAGGGDDLESSLLTNP</sequence>
<evidence type="ECO:0000256" key="3">
    <source>
        <dbReference type="SAM" id="SignalP"/>
    </source>
</evidence>
<protein>
    <recommendedName>
        <fullName evidence="2">Protein DETOXIFICATION</fullName>
    </recommendedName>
    <alternativeName>
        <fullName evidence="2">Multidrug and toxic compound extrusion protein</fullName>
    </alternativeName>
</protein>
<dbReference type="InterPro" id="IPR002528">
    <property type="entry name" value="MATE_fam"/>
</dbReference>
<feature type="signal peptide" evidence="3">
    <location>
        <begin position="1"/>
        <end position="27"/>
    </location>
</feature>
<keyword evidence="3" id="KW-0732">Signal</keyword>
<feature type="transmembrane region" description="Helical" evidence="2">
    <location>
        <begin position="494"/>
        <end position="514"/>
    </location>
</feature>
<dbReference type="NCBIfam" id="TIGR00797">
    <property type="entry name" value="matE"/>
    <property type="match status" value="1"/>
</dbReference>
<dbReference type="PANTHER" id="PTHR36768">
    <property type="entry name" value="ATP-DEPENDENT HELICASE/DEOXYRIBONUCLEASE SUBUNIT B"/>
    <property type="match status" value="1"/>
</dbReference>
<dbReference type="Proteomes" id="UP000593562">
    <property type="component" value="Unassembled WGS sequence"/>
</dbReference>
<dbReference type="PANTHER" id="PTHR36768:SF1">
    <property type="entry name" value="ATP-DEPENDENT HELICASE_DEOXYRIBONUCLEASE SUBUNIT B"/>
    <property type="match status" value="1"/>
</dbReference>
<dbReference type="GO" id="GO:0015297">
    <property type="term" value="F:antiporter activity"/>
    <property type="evidence" value="ECO:0007669"/>
    <property type="project" value="InterPro"/>
</dbReference>